<dbReference type="OrthoDB" id="9924207at2"/>
<keyword evidence="3" id="KW-1185">Reference proteome</keyword>
<gene>
    <name evidence="2" type="ORF">SAMN05444390_10311</name>
</gene>
<organism evidence="2 3">
    <name type="scientific">Marinobacterium lutimaris</name>
    <dbReference type="NCBI Taxonomy" id="568106"/>
    <lineage>
        <taxon>Bacteria</taxon>
        <taxon>Pseudomonadati</taxon>
        <taxon>Pseudomonadota</taxon>
        <taxon>Gammaproteobacteria</taxon>
        <taxon>Oceanospirillales</taxon>
        <taxon>Oceanospirillaceae</taxon>
        <taxon>Marinobacterium</taxon>
    </lineage>
</organism>
<dbReference type="RefSeq" id="WP_104003885.1">
    <property type="nucleotide sequence ID" value="NZ_FNVQ01000003.1"/>
</dbReference>
<reference evidence="2 3" key="1">
    <citation type="submission" date="2016-10" db="EMBL/GenBank/DDBJ databases">
        <authorList>
            <person name="de Groot N.N."/>
        </authorList>
    </citation>
    <scope>NUCLEOTIDE SEQUENCE [LARGE SCALE GENOMIC DNA]</scope>
    <source>
        <strain evidence="2 3">DSM 22012</strain>
    </source>
</reference>
<dbReference type="Proteomes" id="UP000236745">
    <property type="component" value="Unassembled WGS sequence"/>
</dbReference>
<evidence type="ECO:0000313" key="2">
    <source>
        <dbReference type="EMBL" id="SEG65686.1"/>
    </source>
</evidence>
<name>A0A1H6BZW3_9GAMM</name>
<dbReference type="EMBL" id="FNVQ01000003">
    <property type="protein sequence ID" value="SEG65686.1"/>
    <property type="molecule type" value="Genomic_DNA"/>
</dbReference>
<evidence type="ECO:0000313" key="3">
    <source>
        <dbReference type="Proteomes" id="UP000236745"/>
    </source>
</evidence>
<protein>
    <submittedName>
        <fullName evidence="2">Uncharacterized protein</fullName>
    </submittedName>
</protein>
<evidence type="ECO:0000256" key="1">
    <source>
        <dbReference type="SAM" id="MobiDB-lite"/>
    </source>
</evidence>
<sequence>MGALFQFPESREESQSVNAEQQAEGAVQAGSSSLTSVLNNRSADLELTAAKEVETWLSTWGTES</sequence>
<accession>A0A1H6BZW3</accession>
<feature type="region of interest" description="Disordered" evidence="1">
    <location>
        <begin position="1"/>
        <end position="27"/>
    </location>
</feature>
<dbReference type="AlphaFoldDB" id="A0A1H6BZW3"/>
<proteinExistence type="predicted"/>